<dbReference type="InterPro" id="IPR003593">
    <property type="entry name" value="AAA+_ATPase"/>
</dbReference>
<dbReference type="AlphaFoldDB" id="A0A5P6VRJ0"/>
<sequence>MICYDVEYKFPHKIETQKEKKTIFDVSENLAEKLNEALDSINEREDKCTLYNMNASMLRVVMVCNPAKDSVDDYLDKVKKVLCEVLLFKNMKLVYCEEITAGQYINKMKEADKNHCLGSFAFISDKTSDFDYFGDRSFKVNEKIVSKNLLSRKEALRRAREILADKSLIDEIERIYSTSHPDKFYGFPVNYNIDARDEATAMEIVDLMVQMLNSRNRVHGTRVEYITDISSFCYEERNFEQIIKQAEGLTVVINCKAAEDLKGIFANGYSRVIKYIAKIVTKYRNKVLFFFIDDGKGYGFSKSLVNEASKSVDILDIAEGCGDKEQAIKYFTRLANESDYAEFLSDEFIKYLPSDRNIYSNCDVRESFYEWSNNALRNRVYSAYSKCNLVKAEIKKEYDGNSYDRLQKMVGLNDVKKLVDKVIATYEIMSCRDARGLNNYDISRHMVFTGNPGSAKTTVARLLADILAEKSILSSGAFVECGRGDLVGKYVGWTAPLVQQKFREAEGGILFIDEAYSLVDGKSGLYGDEAINALVQEMENHRGDVIVIFAGYPDKMKDFIQRNEGLRSRIAFHIDFPDYTPEELLQIMKLMIEDRSYVSNNSIDSKCLRLFEQAVQINDFGNGRFVRNLLEDAMLNQAQRLIKSKQTEFTDGELKELVADDFDEEIITHIDTNSLNKKIGFCV</sequence>
<gene>
    <name evidence="5" type="ORF">FXF36_00350</name>
</gene>
<comment type="similarity">
    <text evidence="1">Belongs to the CbxX/CfxQ family.</text>
</comment>
<dbReference type="PANTHER" id="PTHR43392">
    <property type="entry name" value="AAA-TYPE ATPASE FAMILY PROTEIN / ANKYRIN REPEAT FAMILY PROTEIN"/>
    <property type="match status" value="1"/>
</dbReference>
<dbReference type="KEGG" id="pxv:FXF36_00350"/>
<dbReference type="OrthoDB" id="9806903at2"/>
<name>A0A5P6VRJ0_PSEXY</name>
<dbReference type="Pfam" id="PF17866">
    <property type="entry name" value="AAA_lid_6"/>
    <property type="match status" value="1"/>
</dbReference>
<dbReference type="InterPro" id="IPR027417">
    <property type="entry name" value="P-loop_NTPase"/>
</dbReference>
<dbReference type="Gene3D" id="3.40.50.300">
    <property type="entry name" value="P-loop containing nucleotide triphosphate hydrolases"/>
    <property type="match status" value="1"/>
</dbReference>
<evidence type="ECO:0000313" key="5">
    <source>
        <dbReference type="EMBL" id="QFJ53431.1"/>
    </source>
</evidence>
<dbReference type="InterPro" id="IPR050773">
    <property type="entry name" value="CbxX/CfxQ_RuBisCO_ESX"/>
</dbReference>
<dbReference type="Pfam" id="PF00004">
    <property type="entry name" value="AAA"/>
    <property type="match status" value="1"/>
</dbReference>
<dbReference type="SUPFAM" id="SSF52540">
    <property type="entry name" value="P-loop containing nucleoside triphosphate hydrolases"/>
    <property type="match status" value="1"/>
</dbReference>
<evidence type="ECO:0000313" key="6">
    <source>
        <dbReference type="Proteomes" id="UP000327030"/>
    </source>
</evidence>
<dbReference type="Proteomes" id="UP000327030">
    <property type="component" value="Chromosome 1"/>
</dbReference>
<dbReference type="PRINTS" id="PR00819">
    <property type="entry name" value="CBXCFQXSUPER"/>
</dbReference>
<keyword evidence="3" id="KW-0067">ATP-binding</keyword>
<accession>A0A5P6VRJ0</accession>
<dbReference type="GO" id="GO:0016887">
    <property type="term" value="F:ATP hydrolysis activity"/>
    <property type="evidence" value="ECO:0007669"/>
    <property type="project" value="InterPro"/>
</dbReference>
<evidence type="ECO:0000256" key="2">
    <source>
        <dbReference type="ARBA" id="ARBA00022741"/>
    </source>
</evidence>
<dbReference type="CDD" id="cd00009">
    <property type="entry name" value="AAA"/>
    <property type="match status" value="1"/>
</dbReference>
<reference evidence="6" key="1">
    <citation type="submission" date="2019-08" db="EMBL/GenBank/DDBJ databases">
        <title>Complete Genome Sequence of the Polysaccharide-Degrading Rumen Bacterium Pseudobutyrivibrio xylanivorans MA3014.</title>
        <authorList>
            <person name="Palevich N."/>
            <person name="Maclean P.H."/>
            <person name="Kelly W.J."/>
            <person name="Leahy S.C."/>
            <person name="Rakonjac J."/>
            <person name="Attwood G.T."/>
        </authorList>
    </citation>
    <scope>NUCLEOTIDE SEQUENCE [LARGE SCALE GENOMIC DNA]</scope>
    <source>
        <strain evidence="6">MA3014</strain>
    </source>
</reference>
<dbReference type="InterPro" id="IPR041627">
    <property type="entry name" value="AAA_lid_6"/>
</dbReference>
<organism evidence="5 6">
    <name type="scientific">Pseudobutyrivibrio xylanivorans</name>
    <dbReference type="NCBI Taxonomy" id="185007"/>
    <lineage>
        <taxon>Bacteria</taxon>
        <taxon>Bacillati</taxon>
        <taxon>Bacillota</taxon>
        <taxon>Clostridia</taxon>
        <taxon>Lachnospirales</taxon>
        <taxon>Lachnospiraceae</taxon>
        <taxon>Pseudobutyrivibrio</taxon>
    </lineage>
</organism>
<dbReference type="Gene3D" id="1.10.8.60">
    <property type="match status" value="1"/>
</dbReference>
<evidence type="ECO:0000256" key="3">
    <source>
        <dbReference type="ARBA" id="ARBA00022840"/>
    </source>
</evidence>
<dbReference type="InterPro" id="IPR000641">
    <property type="entry name" value="CbxX/CfxQ"/>
</dbReference>
<dbReference type="InterPro" id="IPR003959">
    <property type="entry name" value="ATPase_AAA_core"/>
</dbReference>
<evidence type="ECO:0000256" key="1">
    <source>
        <dbReference type="ARBA" id="ARBA00010378"/>
    </source>
</evidence>
<protein>
    <submittedName>
        <fullName evidence="5">AAA family ATPase</fullName>
    </submittedName>
</protein>
<feature type="domain" description="AAA+ ATPase" evidence="4">
    <location>
        <begin position="442"/>
        <end position="580"/>
    </location>
</feature>
<dbReference type="EMBL" id="CP043028">
    <property type="protein sequence ID" value="QFJ53431.1"/>
    <property type="molecule type" value="Genomic_DNA"/>
</dbReference>
<dbReference type="PANTHER" id="PTHR43392:SF2">
    <property type="entry name" value="AAA-TYPE ATPASE FAMILY PROTEIN _ ANKYRIN REPEAT FAMILY PROTEIN"/>
    <property type="match status" value="1"/>
</dbReference>
<dbReference type="RefSeq" id="WP_151621975.1">
    <property type="nucleotide sequence ID" value="NZ_CP043028.1"/>
</dbReference>
<keyword evidence="2" id="KW-0547">Nucleotide-binding</keyword>
<evidence type="ECO:0000259" key="4">
    <source>
        <dbReference type="SMART" id="SM00382"/>
    </source>
</evidence>
<dbReference type="FunFam" id="3.40.50.300:FF:000216">
    <property type="entry name" value="Type VII secretion ATPase EccA"/>
    <property type="match status" value="1"/>
</dbReference>
<dbReference type="GO" id="GO:0005524">
    <property type="term" value="F:ATP binding"/>
    <property type="evidence" value="ECO:0007669"/>
    <property type="project" value="UniProtKB-KW"/>
</dbReference>
<dbReference type="SMART" id="SM00382">
    <property type="entry name" value="AAA"/>
    <property type="match status" value="1"/>
</dbReference>
<proteinExistence type="inferred from homology"/>